<evidence type="ECO:0000256" key="3">
    <source>
        <dbReference type="ARBA" id="ARBA00022723"/>
    </source>
</evidence>
<dbReference type="PROSITE" id="PS50157">
    <property type="entry name" value="ZINC_FINGER_C2H2_2"/>
    <property type="match status" value="3"/>
</dbReference>
<evidence type="ECO:0000256" key="5">
    <source>
        <dbReference type="ARBA" id="ARBA00022771"/>
    </source>
</evidence>
<dbReference type="SUPFAM" id="SSF57667">
    <property type="entry name" value="beta-beta-alpha zinc fingers"/>
    <property type="match status" value="2"/>
</dbReference>
<keyword evidence="7" id="KW-0805">Transcription regulation</keyword>
<dbReference type="PANTHER" id="PTHR24404:SF114">
    <property type="entry name" value="KLUMPFUSS, ISOFORM B-RELATED"/>
    <property type="match status" value="1"/>
</dbReference>
<evidence type="ECO:0000313" key="14">
    <source>
        <dbReference type="EMBL" id="KAJ3220969.1"/>
    </source>
</evidence>
<evidence type="ECO:0000313" key="15">
    <source>
        <dbReference type="Proteomes" id="UP001211065"/>
    </source>
</evidence>
<reference evidence="14" key="1">
    <citation type="submission" date="2020-05" db="EMBL/GenBank/DDBJ databases">
        <title>Phylogenomic resolution of chytrid fungi.</title>
        <authorList>
            <person name="Stajich J.E."/>
            <person name="Amses K."/>
            <person name="Simmons R."/>
            <person name="Seto K."/>
            <person name="Myers J."/>
            <person name="Bonds A."/>
            <person name="Quandt C.A."/>
            <person name="Barry K."/>
            <person name="Liu P."/>
            <person name="Grigoriev I."/>
            <person name="Longcore J.E."/>
            <person name="James T.Y."/>
        </authorList>
    </citation>
    <scope>NUCLEOTIDE SEQUENCE</scope>
    <source>
        <strain evidence="14">JEL0476</strain>
    </source>
</reference>
<keyword evidence="9" id="KW-0804">Transcription</keyword>
<evidence type="ECO:0000256" key="12">
    <source>
        <dbReference type="SAM" id="MobiDB-lite"/>
    </source>
</evidence>
<dbReference type="GO" id="GO:0003700">
    <property type="term" value="F:DNA-binding transcription factor activity"/>
    <property type="evidence" value="ECO:0007669"/>
    <property type="project" value="TreeGrafter"/>
</dbReference>
<evidence type="ECO:0000256" key="8">
    <source>
        <dbReference type="ARBA" id="ARBA00023125"/>
    </source>
</evidence>
<comment type="subcellular location">
    <subcellularLocation>
        <location evidence="1">Nucleus</location>
    </subcellularLocation>
</comment>
<dbReference type="GO" id="GO:0000978">
    <property type="term" value="F:RNA polymerase II cis-regulatory region sequence-specific DNA binding"/>
    <property type="evidence" value="ECO:0007669"/>
    <property type="project" value="TreeGrafter"/>
</dbReference>
<dbReference type="Gene3D" id="3.30.160.60">
    <property type="entry name" value="Classic Zinc Finger"/>
    <property type="match status" value="2"/>
</dbReference>
<feature type="domain" description="C2H2-type" evidence="13">
    <location>
        <begin position="203"/>
        <end position="231"/>
    </location>
</feature>
<dbReference type="InterPro" id="IPR036236">
    <property type="entry name" value="Znf_C2H2_sf"/>
</dbReference>
<accession>A0AAD5XZZ9</accession>
<organism evidence="14 15">
    <name type="scientific">Clydaea vesicula</name>
    <dbReference type="NCBI Taxonomy" id="447962"/>
    <lineage>
        <taxon>Eukaryota</taxon>
        <taxon>Fungi</taxon>
        <taxon>Fungi incertae sedis</taxon>
        <taxon>Chytridiomycota</taxon>
        <taxon>Chytridiomycota incertae sedis</taxon>
        <taxon>Chytridiomycetes</taxon>
        <taxon>Lobulomycetales</taxon>
        <taxon>Lobulomycetaceae</taxon>
        <taxon>Clydaea</taxon>
    </lineage>
</organism>
<dbReference type="PROSITE" id="PS00028">
    <property type="entry name" value="ZINC_FINGER_C2H2_1"/>
    <property type="match status" value="2"/>
</dbReference>
<comment type="caution">
    <text evidence="14">The sequence shown here is derived from an EMBL/GenBank/DDBJ whole genome shotgun (WGS) entry which is preliminary data.</text>
</comment>
<keyword evidence="6" id="KW-0862">Zinc</keyword>
<evidence type="ECO:0000256" key="2">
    <source>
        <dbReference type="ARBA" id="ARBA00006991"/>
    </source>
</evidence>
<dbReference type="FunFam" id="3.30.160.60:FF:001156">
    <property type="entry name" value="Zinc finger protein 407"/>
    <property type="match status" value="1"/>
</dbReference>
<protein>
    <recommendedName>
        <fullName evidence="13">C2H2-type domain-containing protein</fullName>
    </recommendedName>
</protein>
<dbReference type="PANTHER" id="PTHR24404">
    <property type="entry name" value="ZINC FINGER PROTEIN"/>
    <property type="match status" value="1"/>
</dbReference>
<feature type="region of interest" description="Disordered" evidence="12">
    <location>
        <begin position="436"/>
        <end position="479"/>
    </location>
</feature>
<feature type="compositionally biased region" description="Low complexity" evidence="12">
    <location>
        <begin position="265"/>
        <end position="305"/>
    </location>
</feature>
<dbReference type="InterPro" id="IPR013087">
    <property type="entry name" value="Znf_C2H2_type"/>
</dbReference>
<evidence type="ECO:0000256" key="10">
    <source>
        <dbReference type="ARBA" id="ARBA00023242"/>
    </source>
</evidence>
<keyword evidence="3" id="KW-0479">Metal-binding</keyword>
<evidence type="ECO:0000259" key="13">
    <source>
        <dbReference type="PROSITE" id="PS50157"/>
    </source>
</evidence>
<dbReference type="Proteomes" id="UP001211065">
    <property type="component" value="Unassembled WGS sequence"/>
</dbReference>
<comment type="similarity">
    <text evidence="2">Belongs to the krueppel C2H2-type zinc-finger protein family.</text>
</comment>
<evidence type="ECO:0000256" key="4">
    <source>
        <dbReference type="ARBA" id="ARBA00022737"/>
    </source>
</evidence>
<keyword evidence="4" id="KW-0677">Repeat</keyword>
<dbReference type="InterPro" id="IPR050589">
    <property type="entry name" value="Ikaros_C2H2-ZF"/>
</dbReference>
<dbReference type="GO" id="GO:0006357">
    <property type="term" value="P:regulation of transcription by RNA polymerase II"/>
    <property type="evidence" value="ECO:0007669"/>
    <property type="project" value="TreeGrafter"/>
</dbReference>
<dbReference type="Pfam" id="PF00096">
    <property type="entry name" value="zf-C2H2"/>
    <property type="match status" value="3"/>
</dbReference>
<evidence type="ECO:0000256" key="9">
    <source>
        <dbReference type="ARBA" id="ARBA00023163"/>
    </source>
</evidence>
<keyword evidence="15" id="KW-1185">Reference proteome</keyword>
<feature type="domain" description="C2H2-type" evidence="13">
    <location>
        <begin position="143"/>
        <end position="172"/>
    </location>
</feature>
<evidence type="ECO:0000256" key="1">
    <source>
        <dbReference type="ARBA" id="ARBA00004123"/>
    </source>
</evidence>
<proteinExistence type="inferred from homology"/>
<keyword evidence="10" id="KW-0539">Nucleus</keyword>
<gene>
    <name evidence="14" type="ORF">HK099_003879</name>
</gene>
<evidence type="ECO:0000256" key="6">
    <source>
        <dbReference type="ARBA" id="ARBA00022833"/>
    </source>
</evidence>
<dbReference type="SMART" id="SM00355">
    <property type="entry name" value="ZnF_C2H2"/>
    <property type="match status" value="3"/>
</dbReference>
<feature type="region of interest" description="Disordered" evidence="12">
    <location>
        <begin position="370"/>
        <end position="392"/>
    </location>
</feature>
<evidence type="ECO:0000256" key="11">
    <source>
        <dbReference type="PROSITE-ProRule" id="PRU00042"/>
    </source>
</evidence>
<dbReference type="AlphaFoldDB" id="A0AAD5XZZ9"/>
<keyword evidence="8" id="KW-0238">DNA-binding</keyword>
<feature type="compositionally biased region" description="Low complexity" evidence="12">
    <location>
        <begin position="374"/>
        <end position="392"/>
    </location>
</feature>
<feature type="region of interest" description="Disordered" evidence="12">
    <location>
        <begin position="261"/>
        <end position="305"/>
    </location>
</feature>
<dbReference type="GO" id="GO:0005634">
    <property type="term" value="C:nucleus"/>
    <property type="evidence" value="ECO:0007669"/>
    <property type="project" value="UniProtKB-SubCell"/>
</dbReference>
<feature type="compositionally biased region" description="Polar residues" evidence="12">
    <location>
        <begin position="466"/>
        <end position="477"/>
    </location>
</feature>
<feature type="domain" description="C2H2-type" evidence="13">
    <location>
        <begin position="175"/>
        <end position="202"/>
    </location>
</feature>
<sequence length="485" mass="55710">MNVLQEQSQSLTPAIILELQQFEEKTSIKNTVLNYYTQLSQINNWNQDQNSMFPISLKQLTQFVEHELNRVDKGEISIITLDIYLQTLHKHSIDLGFLDCVDIFNNTQLKEKIEKMRTKTCTTLQAPNVQIEDAEQEQQEQLYKCPHDGCNKVFQKSYNLNNHYKSHSAATDKRFQCEQCSYSFSRKHDLNRHVKLHENVKQFKCNHCHKEFARLDAFKRHLSPREPGKLSACEKRYRSNLVLNTNGVNALAQIPIIQSSNNGAQQQRNQIQQQNHMQHQNQIQQQQINPQQNHMRSPAQMQQQQVQIQQPWAAGAPTGNGQPIPNFHSGNNSNQFSQMILNNGPQAVSQVVNTQAVHQAVNQGEFVNNHSSISNHQNVNNPQPNNNNQVVNSNQHDHMRMTEYLVAQQQQHHQQHQQGGNINSENLVINEENVTEERIPDHNEVNAAKGENNNSTPPVDSGINKGENNSNRTSNIEDWNVVVYN</sequence>
<keyword evidence="5 11" id="KW-0863">Zinc-finger</keyword>
<evidence type="ECO:0000256" key="7">
    <source>
        <dbReference type="ARBA" id="ARBA00023015"/>
    </source>
</evidence>
<dbReference type="GO" id="GO:0008270">
    <property type="term" value="F:zinc ion binding"/>
    <property type="evidence" value="ECO:0007669"/>
    <property type="project" value="UniProtKB-KW"/>
</dbReference>
<name>A0AAD5XZZ9_9FUNG</name>
<dbReference type="EMBL" id="JADGJW010000260">
    <property type="protein sequence ID" value="KAJ3220969.1"/>
    <property type="molecule type" value="Genomic_DNA"/>
</dbReference>